<feature type="domain" description="Beta-lactamase-related" evidence="1">
    <location>
        <begin position="23"/>
        <end position="389"/>
    </location>
</feature>
<dbReference type="InterPro" id="IPR012338">
    <property type="entry name" value="Beta-lactam/transpept-like"/>
</dbReference>
<dbReference type="OrthoDB" id="428260at2759"/>
<dbReference type="AlphaFoldDB" id="A0A2J6SZI3"/>
<gene>
    <name evidence="2" type="ORF">K444DRAFT_654398</name>
</gene>
<dbReference type="RefSeq" id="XP_024733073.1">
    <property type="nucleotide sequence ID" value="XM_024885942.1"/>
</dbReference>
<accession>A0A2J6SZI3</accession>
<dbReference type="SUPFAM" id="SSF56601">
    <property type="entry name" value="beta-lactamase/transpeptidase-like"/>
    <property type="match status" value="1"/>
</dbReference>
<dbReference type="EMBL" id="KZ613848">
    <property type="protein sequence ID" value="PMD56169.1"/>
    <property type="molecule type" value="Genomic_DNA"/>
</dbReference>
<dbReference type="InterPro" id="IPR050789">
    <property type="entry name" value="Diverse_Enzym_Activities"/>
</dbReference>
<dbReference type="InterPro" id="IPR001466">
    <property type="entry name" value="Beta-lactam-related"/>
</dbReference>
<dbReference type="PANTHER" id="PTHR43283">
    <property type="entry name" value="BETA-LACTAMASE-RELATED"/>
    <property type="match status" value="1"/>
</dbReference>
<evidence type="ECO:0000313" key="3">
    <source>
        <dbReference type="Proteomes" id="UP000235371"/>
    </source>
</evidence>
<sequence length="414" mass="45271">MPSAQLRMLDSLRQTVDTACTDQKADIPGATVVIVGRDGKELFAHCAGKRGVNSHEPMTQDNVYWIASCTKLIVGIALLQLVEQGKIALDNSSQLEELCPELKSVKVLQDDGTLVEKKTGITLRMLLTHTAGFGYTFFNEKLRDYSFPVGYDEFSGSMHDMLQPLVNQPGEAWEYGINIDWAGIALERVTGKSLNEYLHENIFKPLGLSDISMIPTKSMKSKLAYMNQRNPDGPLMSRDHPLRRPLVVESAEEISSCFNSGGAGCFAKPRDYCQILATLLNNGTSPTTGARILAETTVEEMFRNQIEKFPNFGRQGIPAAKPDLTNVIPEIYPVSGNPAQGWGLTMMLSNGGATGRSTGAGFWAGLPNLWWWCDRENGVAGIICTQILPFADGKVLGMWVDIESKIYGALGAGN</sequence>
<dbReference type="STRING" id="1095630.A0A2J6SZI3"/>
<dbReference type="InParanoid" id="A0A2J6SZI3"/>
<dbReference type="Gene3D" id="3.40.710.10">
    <property type="entry name" value="DD-peptidase/beta-lactamase superfamily"/>
    <property type="match status" value="1"/>
</dbReference>
<evidence type="ECO:0000313" key="2">
    <source>
        <dbReference type="EMBL" id="PMD56169.1"/>
    </source>
</evidence>
<organism evidence="2 3">
    <name type="scientific">Hyaloscypha bicolor E</name>
    <dbReference type="NCBI Taxonomy" id="1095630"/>
    <lineage>
        <taxon>Eukaryota</taxon>
        <taxon>Fungi</taxon>
        <taxon>Dikarya</taxon>
        <taxon>Ascomycota</taxon>
        <taxon>Pezizomycotina</taxon>
        <taxon>Leotiomycetes</taxon>
        <taxon>Helotiales</taxon>
        <taxon>Hyaloscyphaceae</taxon>
        <taxon>Hyaloscypha</taxon>
        <taxon>Hyaloscypha bicolor</taxon>
    </lineage>
</organism>
<proteinExistence type="predicted"/>
<keyword evidence="3" id="KW-1185">Reference proteome</keyword>
<dbReference type="Proteomes" id="UP000235371">
    <property type="component" value="Unassembled WGS sequence"/>
</dbReference>
<dbReference type="PANTHER" id="PTHR43283:SF3">
    <property type="entry name" value="BETA-LACTAMASE FAMILY PROTEIN (AFU_ORTHOLOGUE AFUA_5G07500)"/>
    <property type="match status" value="1"/>
</dbReference>
<evidence type="ECO:0000259" key="1">
    <source>
        <dbReference type="Pfam" id="PF00144"/>
    </source>
</evidence>
<protein>
    <submittedName>
        <fullName evidence="2">Beta-lactamase/transpeptidase-like protein</fullName>
    </submittedName>
</protein>
<dbReference type="GeneID" id="36594019"/>
<reference evidence="2 3" key="1">
    <citation type="submission" date="2016-04" db="EMBL/GenBank/DDBJ databases">
        <title>A degradative enzymes factory behind the ericoid mycorrhizal symbiosis.</title>
        <authorList>
            <consortium name="DOE Joint Genome Institute"/>
            <person name="Martino E."/>
            <person name="Morin E."/>
            <person name="Grelet G."/>
            <person name="Kuo A."/>
            <person name="Kohler A."/>
            <person name="Daghino S."/>
            <person name="Barry K."/>
            <person name="Choi C."/>
            <person name="Cichocki N."/>
            <person name="Clum A."/>
            <person name="Copeland A."/>
            <person name="Hainaut M."/>
            <person name="Haridas S."/>
            <person name="Labutti K."/>
            <person name="Lindquist E."/>
            <person name="Lipzen A."/>
            <person name="Khouja H.-R."/>
            <person name="Murat C."/>
            <person name="Ohm R."/>
            <person name="Olson A."/>
            <person name="Spatafora J."/>
            <person name="Veneault-Fourrey C."/>
            <person name="Henrissat B."/>
            <person name="Grigoriev I."/>
            <person name="Martin F."/>
            <person name="Perotto S."/>
        </authorList>
    </citation>
    <scope>NUCLEOTIDE SEQUENCE [LARGE SCALE GENOMIC DNA]</scope>
    <source>
        <strain evidence="2 3">E</strain>
    </source>
</reference>
<dbReference type="Pfam" id="PF00144">
    <property type="entry name" value="Beta-lactamase"/>
    <property type="match status" value="1"/>
</dbReference>
<name>A0A2J6SZI3_9HELO</name>